<accession>A0ABW0MPN8</accession>
<dbReference type="Proteomes" id="UP001596101">
    <property type="component" value="Unassembled WGS sequence"/>
</dbReference>
<feature type="transmembrane region" description="Helical" evidence="1">
    <location>
        <begin position="64"/>
        <end position="82"/>
    </location>
</feature>
<evidence type="ECO:0000256" key="1">
    <source>
        <dbReference type="SAM" id="Phobius"/>
    </source>
</evidence>
<dbReference type="EMBL" id="JBHSMR010000013">
    <property type="protein sequence ID" value="MFC5479217.1"/>
    <property type="molecule type" value="Genomic_DNA"/>
</dbReference>
<evidence type="ECO:0000313" key="3">
    <source>
        <dbReference type="Proteomes" id="UP001596101"/>
    </source>
</evidence>
<organism evidence="2 3">
    <name type="scientific">Massilia suwonensis</name>
    <dbReference type="NCBI Taxonomy" id="648895"/>
    <lineage>
        <taxon>Bacteria</taxon>
        <taxon>Pseudomonadati</taxon>
        <taxon>Pseudomonadota</taxon>
        <taxon>Betaproteobacteria</taxon>
        <taxon>Burkholderiales</taxon>
        <taxon>Oxalobacteraceae</taxon>
        <taxon>Telluria group</taxon>
        <taxon>Massilia</taxon>
    </lineage>
</organism>
<proteinExistence type="predicted"/>
<evidence type="ECO:0008006" key="4">
    <source>
        <dbReference type="Google" id="ProtNLM"/>
    </source>
</evidence>
<evidence type="ECO:0000313" key="2">
    <source>
        <dbReference type="EMBL" id="MFC5479217.1"/>
    </source>
</evidence>
<keyword evidence="3" id="KW-1185">Reference proteome</keyword>
<name>A0ABW0MPN8_9BURK</name>
<gene>
    <name evidence="2" type="ORF">ACFPQ5_13555</name>
</gene>
<feature type="transmembrane region" description="Helical" evidence="1">
    <location>
        <begin position="38"/>
        <end position="58"/>
    </location>
</feature>
<dbReference type="RefSeq" id="WP_379756307.1">
    <property type="nucleotide sequence ID" value="NZ_JBHSMR010000013.1"/>
</dbReference>
<feature type="transmembrane region" description="Helical" evidence="1">
    <location>
        <begin position="94"/>
        <end position="111"/>
    </location>
</feature>
<keyword evidence="1" id="KW-1133">Transmembrane helix</keyword>
<keyword evidence="1" id="KW-0812">Transmembrane</keyword>
<reference evidence="3" key="1">
    <citation type="journal article" date="2019" name="Int. J. Syst. Evol. Microbiol.">
        <title>The Global Catalogue of Microorganisms (GCM) 10K type strain sequencing project: providing services to taxonomists for standard genome sequencing and annotation.</title>
        <authorList>
            <consortium name="The Broad Institute Genomics Platform"/>
            <consortium name="The Broad Institute Genome Sequencing Center for Infectious Disease"/>
            <person name="Wu L."/>
            <person name="Ma J."/>
        </authorList>
    </citation>
    <scope>NUCLEOTIDE SEQUENCE [LARGE SCALE GENOMIC DNA]</scope>
    <source>
        <strain evidence="3">CCUG 43111</strain>
    </source>
</reference>
<feature type="transmembrane region" description="Helical" evidence="1">
    <location>
        <begin position="117"/>
        <end position="138"/>
    </location>
</feature>
<keyword evidence="1" id="KW-0472">Membrane</keyword>
<sequence>MNSTCARWSDRYLGATHWFIPANLLTQAANVRTRAENVVNAALLAGTAGPFYALAYHLLGFDAAAVEILLCCLGMLFSPLLLRLSGSIWAARELFLCALFFNFTWLSYNLGGIGAPTASWLITAPLVAMFLGGVASALF</sequence>
<protein>
    <recommendedName>
        <fullName evidence="4">Apolipoprotein N-acyltransferase</fullName>
    </recommendedName>
</protein>
<comment type="caution">
    <text evidence="2">The sequence shown here is derived from an EMBL/GenBank/DDBJ whole genome shotgun (WGS) entry which is preliminary data.</text>
</comment>